<evidence type="ECO:0000256" key="5">
    <source>
        <dbReference type="SAM" id="Phobius"/>
    </source>
</evidence>
<dbReference type="OMA" id="CAWIRWI"/>
<evidence type="ECO:0000313" key="6">
    <source>
        <dbReference type="EMBL" id="CAE8629047.1"/>
    </source>
</evidence>
<feature type="transmembrane region" description="Helical" evidence="5">
    <location>
        <begin position="184"/>
        <end position="203"/>
    </location>
</feature>
<evidence type="ECO:0000256" key="2">
    <source>
        <dbReference type="ARBA" id="ARBA00022692"/>
    </source>
</evidence>
<gene>
    <name evidence="6" type="ORF">PGLA1383_LOCUS45621</name>
</gene>
<dbReference type="Proteomes" id="UP000654075">
    <property type="component" value="Unassembled WGS sequence"/>
</dbReference>
<dbReference type="InterPro" id="IPR036259">
    <property type="entry name" value="MFS_trans_sf"/>
</dbReference>
<dbReference type="EMBL" id="CAJNNV010029579">
    <property type="protein sequence ID" value="CAE8629047.1"/>
    <property type="molecule type" value="Genomic_DNA"/>
</dbReference>
<evidence type="ECO:0000313" key="7">
    <source>
        <dbReference type="Proteomes" id="UP000654075"/>
    </source>
</evidence>
<dbReference type="Gene3D" id="1.20.1250.20">
    <property type="entry name" value="MFS general substrate transporter like domains"/>
    <property type="match status" value="1"/>
</dbReference>
<dbReference type="OrthoDB" id="422206at2759"/>
<dbReference type="PANTHER" id="PTHR10924:SF6">
    <property type="entry name" value="SOLUTE CARRIER FAMILY 49 MEMBER A3"/>
    <property type="match status" value="1"/>
</dbReference>
<accession>A0A813GPY3</accession>
<dbReference type="InterPro" id="IPR049680">
    <property type="entry name" value="FLVCR1-2_SLC49-like"/>
</dbReference>
<keyword evidence="2 5" id="KW-0812">Transmembrane</keyword>
<protein>
    <submittedName>
        <fullName evidence="6">Uncharacterized protein</fullName>
    </submittedName>
</protein>
<proteinExistence type="predicted"/>
<feature type="transmembrane region" description="Helical" evidence="5">
    <location>
        <begin position="153"/>
        <end position="175"/>
    </location>
</feature>
<dbReference type="SUPFAM" id="SSF103473">
    <property type="entry name" value="MFS general substrate transporter"/>
    <property type="match status" value="1"/>
</dbReference>
<feature type="non-terminal residue" evidence="6">
    <location>
        <position position="1"/>
    </location>
</feature>
<sequence>MATSSGALAQVQEEPKRPTAAEPWLVLAAFIMNSAFNAFICMNFSPISVLTQKVLKVEESEVAWLYTGFLLTVTCSMPFALMLVLRCEAVALSVSVCLNTLCAWIRWIGVKRRSYSLCLLSALVSGAGAAPILPCPAQLSQQRFPPHRWSLTTTLAIQANYTGWMLGCVLVPMLVQDGDDLERFLFWQALVSLVVLATFVGFYRK</sequence>
<dbReference type="GO" id="GO:0016020">
    <property type="term" value="C:membrane"/>
    <property type="evidence" value="ECO:0007669"/>
    <property type="project" value="UniProtKB-SubCell"/>
</dbReference>
<dbReference type="AlphaFoldDB" id="A0A813GPY3"/>
<keyword evidence="7" id="KW-1185">Reference proteome</keyword>
<feature type="transmembrane region" description="Helical" evidence="5">
    <location>
        <begin position="24"/>
        <end position="50"/>
    </location>
</feature>
<reference evidence="6" key="1">
    <citation type="submission" date="2021-02" db="EMBL/GenBank/DDBJ databases">
        <authorList>
            <person name="Dougan E. K."/>
            <person name="Rhodes N."/>
            <person name="Thang M."/>
            <person name="Chan C."/>
        </authorList>
    </citation>
    <scope>NUCLEOTIDE SEQUENCE</scope>
</reference>
<feature type="transmembrane region" description="Helical" evidence="5">
    <location>
        <begin position="115"/>
        <end position="133"/>
    </location>
</feature>
<evidence type="ECO:0000256" key="1">
    <source>
        <dbReference type="ARBA" id="ARBA00004141"/>
    </source>
</evidence>
<name>A0A813GPY3_POLGL</name>
<keyword evidence="3 5" id="KW-1133">Transmembrane helix</keyword>
<organism evidence="6 7">
    <name type="scientific">Polarella glacialis</name>
    <name type="common">Dinoflagellate</name>
    <dbReference type="NCBI Taxonomy" id="89957"/>
    <lineage>
        <taxon>Eukaryota</taxon>
        <taxon>Sar</taxon>
        <taxon>Alveolata</taxon>
        <taxon>Dinophyceae</taxon>
        <taxon>Suessiales</taxon>
        <taxon>Suessiaceae</taxon>
        <taxon>Polarella</taxon>
    </lineage>
</organism>
<keyword evidence="4 5" id="KW-0472">Membrane</keyword>
<comment type="subcellular location">
    <subcellularLocation>
        <location evidence="1">Membrane</location>
        <topology evidence="1">Multi-pass membrane protein</topology>
    </subcellularLocation>
</comment>
<feature type="transmembrane region" description="Helical" evidence="5">
    <location>
        <begin position="89"/>
        <end position="108"/>
    </location>
</feature>
<comment type="caution">
    <text evidence="6">The sequence shown here is derived from an EMBL/GenBank/DDBJ whole genome shotgun (WGS) entry which is preliminary data.</text>
</comment>
<feature type="transmembrane region" description="Helical" evidence="5">
    <location>
        <begin position="62"/>
        <end position="83"/>
    </location>
</feature>
<evidence type="ECO:0000256" key="3">
    <source>
        <dbReference type="ARBA" id="ARBA00022989"/>
    </source>
</evidence>
<dbReference type="PANTHER" id="PTHR10924">
    <property type="entry name" value="MAJOR FACILITATOR SUPERFAMILY PROTEIN-RELATED"/>
    <property type="match status" value="1"/>
</dbReference>
<evidence type="ECO:0000256" key="4">
    <source>
        <dbReference type="ARBA" id="ARBA00023136"/>
    </source>
</evidence>